<dbReference type="InterPro" id="IPR012337">
    <property type="entry name" value="RNaseH-like_sf"/>
</dbReference>
<gene>
    <name evidence="3" type="ORF">EUA98_19595</name>
</gene>
<accession>A0A4Q5MZW6</accession>
<dbReference type="InterPro" id="IPR025246">
    <property type="entry name" value="IS30-like_HTH"/>
</dbReference>
<proteinExistence type="predicted"/>
<dbReference type="InterPro" id="IPR001584">
    <property type="entry name" value="Integrase_cat-core"/>
</dbReference>
<dbReference type="PANTHER" id="PTHR10948">
    <property type="entry name" value="TRANSPOSASE"/>
    <property type="match status" value="1"/>
</dbReference>
<evidence type="ECO:0000256" key="1">
    <source>
        <dbReference type="ARBA" id="ARBA00023172"/>
    </source>
</evidence>
<dbReference type="InterPro" id="IPR053392">
    <property type="entry name" value="Transposase_IS30-like"/>
</dbReference>
<dbReference type="GO" id="GO:0005829">
    <property type="term" value="C:cytosol"/>
    <property type="evidence" value="ECO:0007669"/>
    <property type="project" value="TreeGrafter"/>
</dbReference>
<evidence type="ECO:0000313" key="3">
    <source>
        <dbReference type="EMBL" id="RYV49291.1"/>
    </source>
</evidence>
<dbReference type="InterPro" id="IPR051917">
    <property type="entry name" value="Transposase-Integrase"/>
</dbReference>
<dbReference type="GO" id="GO:0032196">
    <property type="term" value="P:transposition"/>
    <property type="evidence" value="ECO:0007669"/>
    <property type="project" value="TreeGrafter"/>
</dbReference>
<dbReference type="GO" id="GO:0015074">
    <property type="term" value="P:DNA integration"/>
    <property type="evidence" value="ECO:0007669"/>
    <property type="project" value="InterPro"/>
</dbReference>
<dbReference type="GO" id="GO:0003676">
    <property type="term" value="F:nucleic acid binding"/>
    <property type="evidence" value="ECO:0007669"/>
    <property type="project" value="InterPro"/>
</dbReference>
<dbReference type="Pfam" id="PF13384">
    <property type="entry name" value="HTH_23"/>
    <property type="match status" value="1"/>
</dbReference>
<dbReference type="Pfam" id="PF13936">
    <property type="entry name" value="HTH_38"/>
    <property type="match status" value="1"/>
</dbReference>
<feature type="non-terminal residue" evidence="3">
    <location>
        <position position="386"/>
    </location>
</feature>
<dbReference type="AlphaFoldDB" id="A0A4Q5MZW6"/>
<sequence length="386" mass="43422">MGPVRSRGRKRGAEPLTAQREAFVRLIARGVSNAEACRVVGVHRRTGARWRLGRTVISTSGFALHYQPVTTTAAPGLSARYLSEDERIVIGDRVRAGMSLRSIGRELGRPASTISREVHRNRDAQSGRYRPFAAHRMAVGRLARPKERRLAGDQVLRETVQGWLDLRSSPEQIAQTLRLEFPDNPAWHLVHESIYQAIYAPGATLGRDRFTCLRTRRRRRRAHRHPDARRAGAMREMKMIGDRPPDVADRAVAGHWEGDLISGTSNRSAIGTLAERTSRYVLLVHLPQRHTADATRDGVLDVMGKLPSSLRRSLTWDQGREMAGHRQITAATGMSVYFCEPHSPWQRGTNENTNGLLRDYFPKGTNLAVHSAERLQQVQDELNNRP</sequence>
<dbReference type="Pfam" id="PF00665">
    <property type="entry name" value="rve"/>
    <property type="match status" value="1"/>
</dbReference>
<keyword evidence="1" id="KW-0233">DNA recombination</keyword>
<dbReference type="PROSITE" id="PS50994">
    <property type="entry name" value="INTEGRASE"/>
    <property type="match status" value="1"/>
</dbReference>
<organism evidence="3 4">
    <name type="scientific">Pengzhenrongella frigida</name>
    <dbReference type="NCBI Taxonomy" id="1259133"/>
    <lineage>
        <taxon>Bacteria</taxon>
        <taxon>Bacillati</taxon>
        <taxon>Actinomycetota</taxon>
        <taxon>Actinomycetes</taxon>
        <taxon>Micrococcales</taxon>
        <taxon>Pengzhenrongella</taxon>
    </lineage>
</organism>
<protein>
    <submittedName>
        <fullName evidence="3">IS30 family transposase</fullName>
    </submittedName>
</protein>
<evidence type="ECO:0000259" key="2">
    <source>
        <dbReference type="PROSITE" id="PS50994"/>
    </source>
</evidence>
<comment type="caution">
    <text evidence="3">The sequence shown here is derived from an EMBL/GenBank/DDBJ whole genome shotgun (WGS) entry which is preliminary data.</text>
</comment>
<dbReference type="InterPro" id="IPR036397">
    <property type="entry name" value="RNaseH_sf"/>
</dbReference>
<reference evidence="3 4" key="1">
    <citation type="submission" date="2019-01" db="EMBL/GenBank/DDBJ databases">
        <title>Novel species of Cellulomonas.</title>
        <authorList>
            <person name="Liu Q."/>
            <person name="Xin Y.-H."/>
        </authorList>
    </citation>
    <scope>NUCLEOTIDE SEQUENCE [LARGE SCALE GENOMIC DNA]</scope>
    <source>
        <strain evidence="3 4">HLT2-17</strain>
    </source>
</reference>
<keyword evidence="4" id="KW-1185">Reference proteome</keyword>
<dbReference type="EMBL" id="SDWW01000120">
    <property type="protein sequence ID" value="RYV49291.1"/>
    <property type="molecule type" value="Genomic_DNA"/>
</dbReference>
<dbReference type="OrthoDB" id="9803231at2"/>
<dbReference type="GO" id="GO:0006310">
    <property type="term" value="P:DNA recombination"/>
    <property type="evidence" value="ECO:0007669"/>
    <property type="project" value="UniProtKB-KW"/>
</dbReference>
<dbReference type="Gene3D" id="3.30.420.10">
    <property type="entry name" value="Ribonuclease H-like superfamily/Ribonuclease H"/>
    <property type="match status" value="1"/>
</dbReference>
<name>A0A4Q5MZW6_9MICO</name>
<dbReference type="Proteomes" id="UP000293764">
    <property type="component" value="Unassembled WGS sequence"/>
</dbReference>
<dbReference type="GO" id="GO:0004803">
    <property type="term" value="F:transposase activity"/>
    <property type="evidence" value="ECO:0007669"/>
    <property type="project" value="TreeGrafter"/>
</dbReference>
<feature type="domain" description="Integrase catalytic" evidence="2">
    <location>
        <begin position="240"/>
        <end position="386"/>
    </location>
</feature>
<dbReference type="NCBIfam" id="NF033563">
    <property type="entry name" value="transpos_IS30"/>
    <property type="match status" value="1"/>
</dbReference>
<dbReference type="SUPFAM" id="SSF53098">
    <property type="entry name" value="Ribonuclease H-like"/>
    <property type="match status" value="1"/>
</dbReference>
<dbReference type="PANTHER" id="PTHR10948:SF23">
    <property type="entry name" value="TRANSPOSASE INSI FOR INSERTION SEQUENCE ELEMENT IS30A-RELATED"/>
    <property type="match status" value="1"/>
</dbReference>
<evidence type="ECO:0000313" key="4">
    <source>
        <dbReference type="Proteomes" id="UP000293764"/>
    </source>
</evidence>